<proteinExistence type="predicted"/>
<evidence type="ECO:0000313" key="1">
    <source>
        <dbReference type="EMBL" id="GMR30722.1"/>
    </source>
</evidence>
<evidence type="ECO:0008006" key="3">
    <source>
        <dbReference type="Google" id="ProtNLM"/>
    </source>
</evidence>
<organism evidence="1 2">
    <name type="scientific">Pristionchus mayeri</name>
    <dbReference type="NCBI Taxonomy" id="1317129"/>
    <lineage>
        <taxon>Eukaryota</taxon>
        <taxon>Metazoa</taxon>
        <taxon>Ecdysozoa</taxon>
        <taxon>Nematoda</taxon>
        <taxon>Chromadorea</taxon>
        <taxon>Rhabditida</taxon>
        <taxon>Rhabditina</taxon>
        <taxon>Diplogasteromorpha</taxon>
        <taxon>Diplogasteroidea</taxon>
        <taxon>Neodiplogasteridae</taxon>
        <taxon>Pristionchus</taxon>
    </lineage>
</organism>
<protein>
    <recommendedName>
        <fullName evidence="3">F-box domain-containing protein</fullName>
    </recommendedName>
</protein>
<reference evidence="2" key="1">
    <citation type="submission" date="2022-10" db="EMBL/GenBank/DDBJ databases">
        <title>Genome assembly of Pristionchus species.</title>
        <authorList>
            <person name="Yoshida K."/>
            <person name="Sommer R.J."/>
        </authorList>
    </citation>
    <scope>NUCLEOTIDE SEQUENCE [LARGE SCALE GENOMIC DNA]</scope>
    <source>
        <strain evidence="2">RS5460</strain>
    </source>
</reference>
<dbReference type="AlphaFoldDB" id="A0AAN5C5G4"/>
<dbReference type="Proteomes" id="UP001328107">
    <property type="component" value="Unassembled WGS sequence"/>
</dbReference>
<keyword evidence="2" id="KW-1185">Reference proteome</keyword>
<sequence length="205" mass="23526">MYTSRNALNIDSLPSDIIRKIISNGDDMIESMRLMFKFHYLASSWMTNRITQLINRCSHIGKFEIPVRTDHTYVNFEELRTSLGDIKIKELRFNVDRLHDHSARLIIPDAIEIFPASRVIVEFSSLTDFARTDLIGLLISKSLMHATTIELKTTHMQRLDPIRNWDVLANAIGAEANADVSCRLETDGRHSRVHLSFTARKSSQQ</sequence>
<evidence type="ECO:0000313" key="2">
    <source>
        <dbReference type="Proteomes" id="UP001328107"/>
    </source>
</evidence>
<accession>A0AAN5C5G4</accession>
<name>A0AAN5C5G4_9BILA</name>
<comment type="caution">
    <text evidence="1">The sequence shown here is derived from an EMBL/GenBank/DDBJ whole genome shotgun (WGS) entry which is preliminary data.</text>
</comment>
<gene>
    <name evidence="1" type="ORF">PMAYCL1PPCAC_00917</name>
</gene>
<dbReference type="EMBL" id="BTRK01000001">
    <property type="protein sequence ID" value="GMR30722.1"/>
    <property type="molecule type" value="Genomic_DNA"/>
</dbReference>